<keyword evidence="1" id="KW-1133">Transmembrane helix</keyword>
<sequence>MDRRQLYRDGPLAAATCAVLPVGSLSLGVEGGVFVTPFLAVAGCVGMVGVEVVLLRRPELTRRLWERRIVWGGVQLSCSVVAASRCGSGSRGPAPSRTSLYQDEIKLGVTNDAADTDRELLGHVLLPVAHEDDARKTAAALEPYAPGRVTALHVVEKGEGVPDKTPVAQSEEVAEASYAAVREVFPDAEDHTAYARDVVGAIFEAGAEVGATAVAYRSRDGNRLVQFLSGDKSLRLVTETDRPVIALPDSNTGG</sequence>
<protein>
    <recommendedName>
        <fullName evidence="4">Universal stress protein</fullName>
    </recommendedName>
</protein>
<dbReference type="AlphaFoldDB" id="A0A830ERL1"/>
<dbReference type="EMBL" id="BMOC01000012">
    <property type="protein sequence ID" value="GGJ10433.1"/>
    <property type="molecule type" value="Genomic_DNA"/>
</dbReference>
<keyword evidence="1" id="KW-0812">Transmembrane</keyword>
<accession>A0A830ERL1</accession>
<evidence type="ECO:0000313" key="2">
    <source>
        <dbReference type="EMBL" id="GGJ10433.1"/>
    </source>
</evidence>
<feature type="transmembrane region" description="Helical" evidence="1">
    <location>
        <begin position="35"/>
        <end position="55"/>
    </location>
</feature>
<comment type="caution">
    <text evidence="2">The sequence shown here is derived from an EMBL/GenBank/DDBJ whole genome shotgun (WGS) entry which is preliminary data.</text>
</comment>
<organism evidence="2 3">
    <name type="scientific">Halobellus salinus</name>
    <dbReference type="NCBI Taxonomy" id="931585"/>
    <lineage>
        <taxon>Archaea</taxon>
        <taxon>Methanobacteriati</taxon>
        <taxon>Methanobacteriota</taxon>
        <taxon>Stenosarchaea group</taxon>
        <taxon>Halobacteria</taxon>
        <taxon>Halobacteriales</taxon>
        <taxon>Haloferacaceae</taxon>
        <taxon>Halobellus</taxon>
    </lineage>
</organism>
<reference evidence="2" key="2">
    <citation type="submission" date="2020-09" db="EMBL/GenBank/DDBJ databases">
        <authorList>
            <person name="Sun Q."/>
            <person name="Ohkuma M."/>
        </authorList>
    </citation>
    <scope>NUCLEOTIDE SEQUENCE</scope>
    <source>
        <strain evidence="2">JCM 14359</strain>
    </source>
</reference>
<gene>
    <name evidence="2" type="ORF">GCM10008995_20330</name>
</gene>
<reference evidence="2" key="1">
    <citation type="journal article" date="2014" name="Int. J. Syst. Evol. Microbiol.">
        <title>Complete genome sequence of Corynebacterium casei LMG S-19264T (=DSM 44701T), isolated from a smear-ripened cheese.</title>
        <authorList>
            <consortium name="US DOE Joint Genome Institute (JGI-PGF)"/>
            <person name="Walter F."/>
            <person name="Albersmeier A."/>
            <person name="Kalinowski J."/>
            <person name="Ruckert C."/>
        </authorList>
    </citation>
    <scope>NUCLEOTIDE SEQUENCE</scope>
    <source>
        <strain evidence="2">JCM 14359</strain>
    </source>
</reference>
<evidence type="ECO:0008006" key="4">
    <source>
        <dbReference type="Google" id="ProtNLM"/>
    </source>
</evidence>
<dbReference type="Proteomes" id="UP000653099">
    <property type="component" value="Unassembled WGS sequence"/>
</dbReference>
<name>A0A830ERL1_9EURY</name>
<dbReference type="SUPFAM" id="SSF52402">
    <property type="entry name" value="Adenine nucleotide alpha hydrolases-like"/>
    <property type="match status" value="1"/>
</dbReference>
<dbReference type="InterPro" id="IPR014729">
    <property type="entry name" value="Rossmann-like_a/b/a_fold"/>
</dbReference>
<evidence type="ECO:0000313" key="3">
    <source>
        <dbReference type="Proteomes" id="UP000653099"/>
    </source>
</evidence>
<keyword evidence="1" id="KW-0472">Membrane</keyword>
<feature type="transmembrane region" description="Helical" evidence="1">
    <location>
        <begin position="12"/>
        <end position="29"/>
    </location>
</feature>
<keyword evidence="3" id="KW-1185">Reference proteome</keyword>
<proteinExistence type="predicted"/>
<dbReference type="Gene3D" id="3.40.50.620">
    <property type="entry name" value="HUPs"/>
    <property type="match status" value="1"/>
</dbReference>
<evidence type="ECO:0000256" key="1">
    <source>
        <dbReference type="SAM" id="Phobius"/>
    </source>
</evidence>